<evidence type="ECO:0000256" key="3">
    <source>
        <dbReference type="ARBA" id="ARBA00023015"/>
    </source>
</evidence>
<dbReference type="FunCoup" id="G0MR46">
    <property type="interactions" value="2021"/>
</dbReference>
<dbReference type="HOGENOM" id="CLU_130057_0_0_1"/>
<name>G0MR46_CAEBE</name>
<dbReference type="Gene3D" id="1.20.5.170">
    <property type="match status" value="1"/>
</dbReference>
<accession>G0MR46</accession>
<evidence type="ECO:0000256" key="5">
    <source>
        <dbReference type="ARBA" id="ARBA00023163"/>
    </source>
</evidence>
<feature type="compositionally biased region" description="Low complexity" evidence="7">
    <location>
        <begin position="64"/>
        <end position="80"/>
    </location>
</feature>
<protein>
    <recommendedName>
        <fullName evidence="8">BZIP domain-containing protein</fullName>
    </recommendedName>
</protein>
<comment type="subcellular location">
    <subcellularLocation>
        <location evidence="1">Nucleus</location>
    </subcellularLocation>
</comment>
<sequence>MKTDIQQHLAACSINNTDSWKAFHEMNAFQAAAYGPGFDKEFQNYQANFFQHFVPYVNPIAQSAFSPSSSSSSSTSSQQIPKKKKPLPVPPELKDDAYRERRRRNNEAARKSREARRKMDNDNGYRVQHLEQENGQLKAVIQHLMAENAMMRQRISQQYPGVFTDPTGGFCAV</sequence>
<dbReference type="GO" id="GO:0000978">
    <property type="term" value="F:RNA polymerase II cis-regulatory region sequence-specific DNA binding"/>
    <property type="evidence" value="ECO:0007669"/>
    <property type="project" value="TreeGrafter"/>
</dbReference>
<evidence type="ECO:0000256" key="1">
    <source>
        <dbReference type="ARBA" id="ARBA00004123"/>
    </source>
</evidence>
<evidence type="ECO:0000256" key="2">
    <source>
        <dbReference type="ARBA" id="ARBA00006079"/>
    </source>
</evidence>
<evidence type="ECO:0000256" key="7">
    <source>
        <dbReference type="SAM" id="MobiDB-lite"/>
    </source>
</evidence>
<dbReference type="eggNOG" id="KOG3119">
    <property type="taxonomic scope" value="Eukaryota"/>
</dbReference>
<dbReference type="InterPro" id="IPR046347">
    <property type="entry name" value="bZIP_sf"/>
</dbReference>
<dbReference type="EMBL" id="GL379808">
    <property type="protein sequence ID" value="EGT42050.1"/>
    <property type="molecule type" value="Genomic_DNA"/>
</dbReference>
<dbReference type="Proteomes" id="UP000008068">
    <property type="component" value="Unassembled WGS sequence"/>
</dbReference>
<organism evidence="10">
    <name type="scientific">Caenorhabditis brenneri</name>
    <name type="common">Nematode worm</name>
    <dbReference type="NCBI Taxonomy" id="135651"/>
    <lineage>
        <taxon>Eukaryota</taxon>
        <taxon>Metazoa</taxon>
        <taxon>Ecdysozoa</taxon>
        <taxon>Nematoda</taxon>
        <taxon>Chromadorea</taxon>
        <taxon>Rhabditida</taxon>
        <taxon>Rhabditina</taxon>
        <taxon>Rhabditomorpha</taxon>
        <taxon>Rhabditoidea</taxon>
        <taxon>Rhabditidae</taxon>
        <taxon>Peloderinae</taxon>
        <taxon>Caenorhabditis</taxon>
    </lineage>
</organism>
<feature type="compositionally biased region" description="Basic and acidic residues" evidence="7">
    <location>
        <begin position="92"/>
        <end position="126"/>
    </location>
</feature>
<dbReference type="OMA" id="TENTRMQ"/>
<evidence type="ECO:0000313" key="9">
    <source>
        <dbReference type="EMBL" id="EGT42050.1"/>
    </source>
</evidence>
<dbReference type="STRING" id="135651.G0MR46"/>
<dbReference type="PANTHER" id="PTHR11988">
    <property type="entry name" value="THYROTROPH EMBRYONIC FACTOR RELATED"/>
    <property type="match status" value="1"/>
</dbReference>
<dbReference type="GO" id="GO:0000981">
    <property type="term" value="F:DNA-binding transcription factor activity, RNA polymerase II-specific"/>
    <property type="evidence" value="ECO:0007669"/>
    <property type="project" value="TreeGrafter"/>
</dbReference>
<keyword evidence="5" id="KW-0804">Transcription</keyword>
<dbReference type="InParanoid" id="G0MR46"/>
<dbReference type="InterPro" id="IPR004827">
    <property type="entry name" value="bZIP"/>
</dbReference>
<evidence type="ECO:0000256" key="4">
    <source>
        <dbReference type="ARBA" id="ARBA00023125"/>
    </source>
</evidence>
<dbReference type="InterPro" id="IPR040223">
    <property type="entry name" value="PAR_bZIP"/>
</dbReference>
<dbReference type="FunFam" id="1.20.5.170:FF:000025">
    <property type="entry name" value="nuclear factor interleukin-3-regulated protein-like"/>
    <property type="match status" value="1"/>
</dbReference>
<keyword evidence="10" id="KW-1185">Reference proteome</keyword>
<dbReference type="AlphaFoldDB" id="G0MR46"/>
<dbReference type="GO" id="GO:0005634">
    <property type="term" value="C:nucleus"/>
    <property type="evidence" value="ECO:0007669"/>
    <property type="project" value="UniProtKB-SubCell"/>
</dbReference>
<keyword evidence="3" id="KW-0805">Transcription regulation</keyword>
<proteinExistence type="inferred from homology"/>
<dbReference type="SMART" id="SM00338">
    <property type="entry name" value="BRLZ"/>
    <property type="match status" value="1"/>
</dbReference>
<comment type="similarity">
    <text evidence="2">Belongs to the bZIP family. NFIL3 subfamily.</text>
</comment>
<feature type="domain" description="BZIP" evidence="8">
    <location>
        <begin position="95"/>
        <end position="158"/>
    </location>
</feature>
<dbReference type="Pfam" id="PF07716">
    <property type="entry name" value="bZIP_2"/>
    <property type="match status" value="1"/>
</dbReference>
<keyword evidence="4" id="KW-0238">DNA-binding</keyword>
<evidence type="ECO:0000256" key="6">
    <source>
        <dbReference type="ARBA" id="ARBA00023242"/>
    </source>
</evidence>
<dbReference type="PROSITE" id="PS50217">
    <property type="entry name" value="BZIP"/>
    <property type="match status" value="1"/>
</dbReference>
<reference evidence="10" key="1">
    <citation type="submission" date="2011-07" db="EMBL/GenBank/DDBJ databases">
        <authorList>
            <consortium name="Caenorhabditis brenneri Sequencing and Analysis Consortium"/>
            <person name="Wilson R.K."/>
        </authorList>
    </citation>
    <scope>NUCLEOTIDE SEQUENCE [LARGE SCALE GENOMIC DNA]</scope>
    <source>
        <strain evidence="10">PB2801</strain>
    </source>
</reference>
<gene>
    <name evidence="9" type="ORF">CAEBREN_17381</name>
</gene>
<feature type="region of interest" description="Disordered" evidence="7">
    <location>
        <begin position="64"/>
        <end position="126"/>
    </location>
</feature>
<dbReference type="PANTHER" id="PTHR11988:SF27">
    <property type="entry name" value="GH27708P"/>
    <property type="match status" value="1"/>
</dbReference>
<dbReference type="OrthoDB" id="6151507at2759"/>
<evidence type="ECO:0000313" key="10">
    <source>
        <dbReference type="Proteomes" id="UP000008068"/>
    </source>
</evidence>
<evidence type="ECO:0000259" key="8">
    <source>
        <dbReference type="PROSITE" id="PS50217"/>
    </source>
</evidence>
<dbReference type="SUPFAM" id="SSF57959">
    <property type="entry name" value="Leucine zipper domain"/>
    <property type="match status" value="1"/>
</dbReference>
<keyword evidence="6" id="KW-0539">Nucleus</keyword>